<dbReference type="GO" id="GO:0019509">
    <property type="term" value="P:L-methionine salvage from methylthioadenosine"/>
    <property type="evidence" value="ECO:0007669"/>
    <property type="project" value="UniProtKB-UniPathway"/>
</dbReference>
<dbReference type="GO" id="GO:0005829">
    <property type="term" value="C:cytosol"/>
    <property type="evidence" value="ECO:0007669"/>
    <property type="project" value="TreeGrafter"/>
</dbReference>
<dbReference type="KEGG" id="cha:CHAB381_0698"/>
<evidence type="ECO:0000313" key="7">
    <source>
        <dbReference type="EMBL" id="ABS51483.1"/>
    </source>
</evidence>
<dbReference type="GO" id="GO:0008930">
    <property type="term" value="F:methylthioadenosine nucleosidase activity"/>
    <property type="evidence" value="ECO:0007669"/>
    <property type="project" value="InterPro"/>
</dbReference>
<dbReference type="SUPFAM" id="SSF53167">
    <property type="entry name" value="Purine and uridine phosphorylases"/>
    <property type="match status" value="1"/>
</dbReference>
<dbReference type="PANTHER" id="PTHR46832">
    <property type="entry name" value="5'-METHYLTHIOADENOSINE/S-ADENOSYLHOMOCYSTEINE NUCLEOSIDASE"/>
    <property type="match status" value="1"/>
</dbReference>
<gene>
    <name evidence="7" type="primary">mtnN</name>
    <name evidence="7" type="ordered locus">CHAB381_0698</name>
</gene>
<dbReference type="EMBL" id="CP000776">
    <property type="protein sequence ID" value="ABS51483.1"/>
    <property type="molecule type" value="Genomic_DNA"/>
</dbReference>
<dbReference type="GO" id="GO:0008782">
    <property type="term" value="F:adenosylhomocysteine nucleosidase activity"/>
    <property type="evidence" value="ECO:0007669"/>
    <property type="project" value="UniProtKB-EC"/>
</dbReference>
<dbReference type="NCBIfam" id="TIGR01704">
    <property type="entry name" value="MTA_SAH-Nsdase"/>
    <property type="match status" value="1"/>
</dbReference>
<dbReference type="InterPro" id="IPR010049">
    <property type="entry name" value="MTA_SAH_Nsdase"/>
</dbReference>
<comment type="pathway">
    <text evidence="1">Amino-acid biosynthesis; L-methionine biosynthesis via salvage pathway; S-methyl-5-thio-alpha-D-ribose 1-phosphate from S-methyl-5'-thioadenosine (hydrolase route): step 1/2.</text>
</comment>
<dbReference type="HOGENOM" id="CLU_031248_2_0_7"/>
<evidence type="ECO:0000256" key="3">
    <source>
        <dbReference type="ARBA" id="ARBA00022605"/>
    </source>
</evidence>
<evidence type="ECO:0000256" key="2">
    <source>
        <dbReference type="ARBA" id="ARBA00011974"/>
    </source>
</evidence>
<name>A7I188_CAMHC</name>
<dbReference type="RefSeq" id="WP_012108566.1">
    <property type="nucleotide sequence ID" value="NC_009714.1"/>
</dbReference>
<dbReference type="EC" id="3.2.2.9" evidence="2"/>
<dbReference type="GO" id="GO:0019284">
    <property type="term" value="P:L-methionine salvage from S-adenosylmethionine"/>
    <property type="evidence" value="ECO:0007669"/>
    <property type="project" value="TreeGrafter"/>
</dbReference>
<dbReference type="CDD" id="cd09008">
    <property type="entry name" value="MTAN"/>
    <property type="match status" value="1"/>
</dbReference>
<keyword evidence="5" id="KW-0486">Methionine biosynthesis</keyword>
<evidence type="ECO:0000259" key="6">
    <source>
        <dbReference type="Pfam" id="PF01048"/>
    </source>
</evidence>
<dbReference type="AlphaFoldDB" id="A7I188"/>
<keyword evidence="4 7" id="KW-0378">Hydrolase</keyword>
<evidence type="ECO:0000256" key="1">
    <source>
        <dbReference type="ARBA" id="ARBA00004945"/>
    </source>
</evidence>
<dbReference type="NCBIfam" id="NF004079">
    <property type="entry name" value="PRK05584.1"/>
    <property type="match status" value="1"/>
</dbReference>
<organism evidence="7 8">
    <name type="scientific">Campylobacter hominis (strain ATCC BAA-381 / DSM 21671 / CCUG 45161 / LMG 19568 / NCTC 13146 / CH001A)</name>
    <dbReference type="NCBI Taxonomy" id="360107"/>
    <lineage>
        <taxon>Bacteria</taxon>
        <taxon>Pseudomonadati</taxon>
        <taxon>Campylobacterota</taxon>
        <taxon>Epsilonproteobacteria</taxon>
        <taxon>Campylobacterales</taxon>
        <taxon>Campylobacteraceae</taxon>
        <taxon>Campylobacter</taxon>
    </lineage>
</organism>
<keyword evidence="3" id="KW-0028">Amino-acid biosynthesis</keyword>
<dbReference type="UniPathway" id="UPA00904">
    <property type="reaction ID" value="UER00871"/>
</dbReference>
<reference evidence="8" key="1">
    <citation type="submission" date="2007-07" db="EMBL/GenBank/DDBJ databases">
        <title>Complete genome sequence of Campylobacter hominis ATCC BAA-381, a commensal isolated from the human gastrointestinal tract.</title>
        <authorList>
            <person name="Fouts D.E."/>
            <person name="Mongodin E.F."/>
            <person name="Puiu D."/>
            <person name="Sebastian Y."/>
            <person name="Miller W.G."/>
            <person name="Mandrell R.E."/>
            <person name="Nelson K.E."/>
        </authorList>
    </citation>
    <scope>NUCLEOTIDE SEQUENCE [LARGE SCALE GENOMIC DNA]</scope>
    <source>
        <strain evidence="8">ATCC BAA-381 / DSM 21671 / CCUG 45161 / LMG 19568 / NCTC 13146 / CH001A</strain>
    </source>
</reference>
<feature type="domain" description="Nucleoside phosphorylase" evidence="6">
    <location>
        <begin position="2"/>
        <end position="225"/>
    </location>
</feature>
<protein>
    <recommendedName>
        <fullName evidence="2">adenosylhomocysteine nucleosidase</fullName>
        <ecNumber evidence="2">3.2.2.9</ecNumber>
    </recommendedName>
</protein>
<dbReference type="Pfam" id="PF01048">
    <property type="entry name" value="PNP_UDP_1"/>
    <property type="match status" value="1"/>
</dbReference>
<dbReference type="GO" id="GO:0009164">
    <property type="term" value="P:nucleoside catabolic process"/>
    <property type="evidence" value="ECO:0007669"/>
    <property type="project" value="InterPro"/>
</dbReference>
<dbReference type="eggNOG" id="COG0775">
    <property type="taxonomic scope" value="Bacteria"/>
</dbReference>
<evidence type="ECO:0000256" key="5">
    <source>
        <dbReference type="ARBA" id="ARBA00023167"/>
    </source>
</evidence>
<dbReference type="InterPro" id="IPR035994">
    <property type="entry name" value="Nucleoside_phosphorylase_sf"/>
</dbReference>
<sequence length="227" mass="24774">MKIAILGAMPEEIDPFIVEIPTQIDYYAGNKFYKAEFAGHELFIAYSKIGKVNAAITATLLIEKFKVEALLFTGVAGALKDNFKIGELLYATKLAQHDLDISAFGHPVGYVPGNEIFVNTSKKLNKIAVKTAKDLGLTLKSGVIVSGDQFICDDDKKAWIAKTFGADAVEMEGASVAQVCSAFKVPFFIMRAISDVAGHKAEINYDEFMENSAKTSADFVLKMIEKI</sequence>
<dbReference type="Proteomes" id="UP000002407">
    <property type="component" value="Chromosome"/>
</dbReference>
<dbReference type="OrthoDB" id="9792278at2"/>
<accession>A7I188</accession>
<dbReference type="PANTHER" id="PTHR46832:SF1">
    <property type="entry name" value="5'-METHYLTHIOADENOSINE_S-ADENOSYLHOMOCYSTEINE NUCLEOSIDASE"/>
    <property type="match status" value="1"/>
</dbReference>
<keyword evidence="8" id="KW-1185">Reference proteome</keyword>
<evidence type="ECO:0000256" key="4">
    <source>
        <dbReference type="ARBA" id="ARBA00022801"/>
    </source>
</evidence>
<dbReference type="InterPro" id="IPR000845">
    <property type="entry name" value="Nucleoside_phosphorylase_d"/>
</dbReference>
<keyword evidence="7" id="KW-0326">Glycosidase</keyword>
<evidence type="ECO:0000313" key="8">
    <source>
        <dbReference type="Proteomes" id="UP000002407"/>
    </source>
</evidence>
<dbReference type="STRING" id="360107.CHAB381_0698"/>
<proteinExistence type="predicted"/>
<dbReference type="Gene3D" id="3.40.50.1580">
    <property type="entry name" value="Nucleoside phosphorylase domain"/>
    <property type="match status" value="1"/>
</dbReference>